<feature type="chain" id="PRO_5046356954" evidence="4">
    <location>
        <begin position="20"/>
        <end position="464"/>
    </location>
</feature>
<feature type="repeat" description="NHL" evidence="2">
    <location>
        <begin position="216"/>
        <end position="246"/>
    </location>
</feature>
<accession>A0ABV1LIF8</accession>
<evidence type="ECO:0000256" key="4">
    <source>
        <dbReference type="SAM" id="SignalP"/>
    </source>
</evidence>
<feature type="repeat" description="NHL" evidence="2">
    <location>
        <begin position="162"/>
        <end position="192"/>
    </location>
</feature>
<dbReference type="SUPFAM" id="SSF101898">
    <property type="entry name" value="NHL repeat"/>
    <property type="match status" value="1"/>
</dbReference>
<keyword evidence="4" id="KW-0732">Signal</keyword>
<protein>
    <submittedName>
        <fullName evidence="5">NHL repeat-containing protein</fullName>
    </submittedName>
</protein>
<dbReference type="PROSITE" id="PS51125">
    <property type="entry name" value="NHL"/>
    <property type="match status" value="3"/>
</dbReference>
<dbReference type="PANTHER" id="PTHR13833:SF71">
    <property type="entry name" value="NHL DOMAIN-CONTAINING PROTEIN"/>
    <property type="match status" value="1"/>
</dbReference>
<keyword evidence="6" id="KW-1185">Reference proteome</keyword>
<dbReference type="InterPro" id="IPR001258">
    <property type="entry name" value="NHL_repeat"/>
</dbReference>
<evidence type="ECO:0000313" key="5">
    <source>
        <dbReference type="EMBL" id="MEQ5838511.1"/>
    </source>
</evidence>
<name>A0ABV1LIF8_9BURK</name>
<sequence>MKMFPLSPLAAAALCVVLAACGGGSNSPGTSSSTSSPPPVTSTASPPVSPWPGFTVSGTVAGLSSGETLTLLDNGSDSLTLTGNGAFTFAALVPANIKAGYGVTVGSVSPTIYCSINNGSGSVTANVTNVAVICAPATYSVTTFAGSLASGATDGTGSAALFNGPAAVTADATGNVYVADSNNNTIRKITPAGVVTTLAGSATAGSTNGTGAAASFNGPFGVAVDASGNVYVTDSNNNEIRKITPAGVVTTLAGSGAAGSADGTGAAASFSNPNGVAVDASGNVYVADSGNNKIRKITQAGVVTTLAGAGAAGSADGSGAAASFSFPGGVALDGAGNLYVADTSNNEIRKITPAGVVTTLAGSAASGSTDSTGSAASFNGPFGVSVDASSNIYVADSNNNVIRKITPAGVVTTLAGSTKSGSANGIGGAVSFNDPLGVAVDTSGNLYAADIANNEIRKLTPPAP</sequence>
<dbReference type="Gene3D" id="2.120.10.30">
    <property type="entry name" value="TolB, C-terminal domain"/>
    <property type="match status" value="3"/>
</dbReference>
<gene>
    <name evidence="5" type="ORF">N0A02_03550</name>
</gene>
<dbReference type="Pfam" id="PF01436">
    <property type="entry name" value="NHL"/>
    <property type="match status" value="4"/>
</dbReference>
<comment type="caution">
    <text evidence="5">The sequence shown here is derived from an EMBL/GenBank/DDBJ whole genome shotgun (WGS) entry which is preliminary data.</text>
</comment>
<dbReference type="CDD" id="cd14953">
    <property type="entry name" value="NHL_like_1"/>
    <property type="match status" value="1"/>
</dbReference>
<reference evidence="5 6" key="1">
    <citation type="journal article" date="2024" name="Chem. Sci.">
        <title>Discovery of a lagriamide polyketide by integrated genome mining, isotopic labeling, and untargeted metabolomics.</title>
        <authorList>
            <person name="Fergusson C.H."/>
            <person name="Saulog J."/>
            <person name="Paulo B.S."/>
            <person name="Wilson D.M."/>
            <person name="Liu D.Y."/>
            <person name="Morehouse N.J."/>
            <person name="Waterworth S."/>
            <person name="Barkei J."/>
            <person name="Gray C.A."/>
            <person name="Kwan J.C."/>
            <person name="Eustaquio A.S."/>
            <person name="Linington R.G."/>
        </authorList>
    </citation>
    <scope>NUCLEOTIDE SEQUENCE [LARGE SCALE GENOMIC DNA]</scope>
    <source>
        <strain evidence="5 6">RL17-338-BIF-B</strain>
    </source>
</reference>
<feature type="compositionally biased region" description="Low complexity" evidence="3">
    <location>
        <begin position="27"/>
        <end position="46"/>
    </location>
</feature>
<keyword evidence="1" id="KW-0677">Repeat</keyword>
<dbReference type="RefSeq" id="WP_349541263.1">
    <property type="nucleotide sequence ID" value="NZ_JAOALG010000001.1"/>
</dbReference>
<dbReference type="Proteomes" id="UP001469089">
    <property type="component" value="Unassembled WGS sequence"/>
</dbReference>
<dbReference type="PANTHER" id="PTHR13833">
    <property type="match status" value="1"/>
</dbReference>
<feature type="repeat" description="NHL" evidence="2">
    <location>
        <begin position="270"/>
        <end position="300"/>
    </location>
</feature>
<evidence type="ECO:0000313" key="6">
    <source>
        <dbReference type="Proteomes" id="UP001469089"/>
    </source>
</evidence>
<evidence type="ECO:0000256" key="3">
    <source>
        <dbReference type="SAM" id="MobiDB-lite"/>
    </source>
</evidence>
<dbReference type="EMBL" id="JAOALG010000001">
    <property type="protein sequence ID" value="MEQ5838511.1"/>
    <property type="molecule type" value="Genomic_DNA"/>
</dbReference>
<feature type="region of interest" description="Disordered" evidence="3">
    <location>
        <begin position="27"/>
        <end position="49"/>
    </location>
</feature>
<dbReference type="InterPro" id="IPR011042">
    <property type="entry name" value="6-blade_b-propeller_TolB-like"/>
</dbReference>
<proteinExistence type="predicted"/>
<evidence type="ECO:0000256" key="1">
    <source>
        <dbReference type="ARBA" id="ARBA00022737"/>
    </source>
</evidence>
<dbReference type="PROSITE" id="PS51257">
    <property type="entry name" value="PROKAR_LIPOPROTEIN"/>
    <property type="match status" value="1"/>
</dbReference>
<evidence type="ECO:0000256" key="2">
    <source>
        <dbReference type="PROSITE-ProRule" id="PRU00504"/>
    </source>
</evidence>
<feature type="signal peptide" evidence="4">
    <location>
        <begin position="1"/>
        <end position="19"/>
    </location>
</feature>
<organism evidence="5 6">
    <name type="scientific">Paraburkholderia acidicola</name>
    <dbReference type="NCBI Taxonomy" id="1912599"/>
    <lineage>
        <taxon>Bacteria</taxon>
        <taxon>Pseudomonadati</taxon>
        <taxon>Pseudomonadota</taxon>
        <taxon>Betaproteobacteria</taxon>
        <taxon>Burkholderiales</taxon>
        <taxon>Burkholderiaceae</taxon>
        <taxon>Paraburkholderia</taxon>
    </lineage>
</organism>